<dbReference type="GO" id="GO:0032259">
    <property type="term" value="P:methylation"/>
    <property type="evidence" value="ECO:0007669"/>
    <property type="project" value="UniProtKB-KW"/>
</dbReference>
<keyword evidence="6" id="KW-0949">S-adenosyl-L-methionine</keyword>
<feature type="domain" description="Tetrapyrrole methylase" evidence="13">
    <location>
        <begin position="9"/>
        <end position="216"/>
    </location>
</feature>
<dbReference type="PANTHER" id="PTHR45790">
    <property type="entry name" value="SIROHEME SYNTHASE-RELATED"/>
    <property type="match status" value="1"/>
</dbReference>
<dbReference type="PANTHER" id="PTHR45790:SF1">
    <property type="entry name" value="SIROHEME SYNTHASE"/>
    <property type="match status" value="1"/>
</dbReference>
<keyword evidence="8" id="KW-0456">Lyase</keyword>
<evidence type="ECO:0000256" key="4">
    <source>
        <dbReference type="ARBA" id="ARBA00022603"/>
    </source>
</evidence>
<evidence type="ECO:0000256" key="1">
    <source>
        <dbReference type="ARBA" id="ARBA00005879"/>
    </source>
</evidence>
<evidence type="ECO:0000256" key="6">
    <source>
        <dbReference type="ARBA" id="ARBA00022691"/>
    </source>
</evidence>
<reference evidence="15" key="1">
    <citation type="journal article" date="2019" name="Int. J. Syst. Evol. Microbiol.">
        <title>The Global Catalogue of Microorganisms (GCM) 10K type strain sequencing project: providing services to taxonomists for standard genome sequencing and annotation.</title>
        <authorList>
            <consortium name="The Broad Institute Genomics Platform"/>
            <consortium name="The Broad Institute Genome Sequencing Center for Infectious Disease"/>
            <person name="Wu L."/>
            <person name="Ma J."/>
        </authorList>
    </citation>
    <scope>NUCLEOTIDE SEQUENCE [LARGE SCALE GENOMIC DNA]</scope>
    <source>
        <strain evidence="15">JCM 19134</strain>
    </source>
</reference>
<dbReference type="InterPro" id="IPR014776">
    <property type="entry name" value="4pyrrole_Mease_sub2"/>
</dbReference>
<dbReference type="GO" id="GO:0016491">
    <property type="term" value="F:oxidoreductase activity"/>
    <property type="evidence" value="ECO:0007669"/>
    <property type="project" value="UniProtKB-KW"/>
</dbReference>
<keyword evidence="15" id="KW-1185">Reference proteome</keyword>
<dbReference type="Pfam" id="PF00590">
    <property type="entry name" value="TP_methylase"/>
    <property type="match status" value="1"/>
</dbReference>
<comment type="pathway">
    <text evidence="12">Cofactor biosynthesis; adenosylcobalamin biosynthesis; precorrin-2 from uroporphyrinogen III: step 1/1.</text>
</comment>
<accession>A0AAV3UAE0</accession>
<dbReference type="GO" id="GO:0004851">
    <property type="term" value="F:uroporphyrin-III C-methyltransferase activity"/>
    <property type="evidence" value="ECO:0007669"/>
    <property type="project" value="UniProtKB-EC"/>
</dbReference>
<dbReference type="InterPro" id="IPR003043">
    <property type="entry name" value="Uropor_MeTrfase_CS"/>
</dbReference>
<evidence type="ECO:0000256" key="7">
    <source>
        <dbReference type="ARBA" id="ARBA00023002"/>
    </source>
</evidence>
<dbReference type="InterPro" id="IPR000878">
    <property type="entry name" value="4pyrrol_Mease"/>
</dbReference>
<dbReference type="NCBIfam" id="TIGR01469">
    <property type="entry name" value="cobA_cysG_Cterm"/>
    <property type="match status" value="1"/>
</dbReference>
<name>A0AAV3UAE0_9ALTE</name>
<evidence type="ECO:0000256" key="11">
    <source>
        <dbReference type="ARBA" id="ARBA00025705"/>
    </source>
</evidence>
<evidence type="ECO:0000313" key="15">
    <source>
        <dbReference type="Proteomes" id="UP001409585"/>
    </source>
</evidence>
<evidence type="ECO:0000256" key="3">
    <source>
        <dbReference type="ARBA" id="ARBA00022573"/>
    </source>
</evidence>
<keyword evidence="4" id="KW-0489">Methyltransferase</keyword>
<evidence type="ECO:0000256" key="9">
    <source>
        <dbReference type="ARBA" id="ARBA00023244"/>
    </source>
</evidence>
<dbReference type="InterPro" id="IPR035996">
    <property type="entry name" value="4pyrrol_Methylase_sf"/>
</dbReference>
<comment type="pathway">
    <text evidence="11">Porphyrin-containing compound metabolism; siroheme biosynthesis; precorrin-2 from uroporphyrinogen III: step 1/1.</text>
</comment>
<dbReference type="AlphaFoldDB" id="A0AAV3UAE0"/>
<protein>
    <recommendedName>
        <fullName evidence="2">uroporphyrinogen-III C-methyltransferase</fullName>
        <ecNumber evidence="2">2.1.1.107</ecNumber>
    </recommendedName>
</protein>
<evidence type="ECO:0000256" key="5">
    <source>
        <dbReference type="ARBA" id="ARBA00022679"/>
    </source>
</evidence>
<comment type="similarity">
    <text evidence="1">Belongs to the precorrin methyltransferase family.</text>
</comment>
<keyword evidence="7" id="KW-0560">Oxidoreductase</keyword>
<evidence type="ECO:0000256" key="2">
    <source>
        <dbReference type="ARBA" id="ARBA00012162"/>
    </source>
</evidence>
<dbReference type="InterPro" id="IPR014777">
    <property type="entry name" value="4pyrrole_Mease_sub1"/>
</dbReference>
<dbReference type="Gene3D" id="3.40.1010.10">
    <property type="entry name" value="Cobalt-precorrin-4 Transmethylase, Domain 1"/>
    <property type="match status" value="1"/>
</dbReference>
<dbReference type="GO" id="GO:0019354">
    <property type="term" value="P:siroheme biosynthetic process"/>
    <property type="evidence" value="ECO:0007669"/>
    <property type="project" value="InterPro"/>
</dbReference>
<sequence>MAQRGFVQLVGAGPGDPELLTLKAYKVIQQADVVLYDRLVSDAVMALIPEGCERVYVGKRRADHSVPQKQIGQLLVDYARQGKQTVRLKGGDPFIFGRGGEELEELVAAGIGFSVVPGITAASGCAAYAGIPLTHRDYSQSVRFITGHLKDDSVNLHWAEFAHSDQTLVFYMGLVGLPKIASRLQKAGRSFDTPLAIIERGTTPEQKVTITTLAEVAKVLATQEIHAPTLIIIGDVVNLYSKLNPNL</sequence>
<dbReference type="GO" id="GO:0009236">
    <property type="term" value="P:cobalamin biosynthetic process"/>
    <property type="evidence" value="ECO:0007669"/>
    <property type="project" value="UniProtKB-KW"/>
</dbReference>
<dbReference type="SUPFAM" id="SSF53790">
    <property type="entry name" value="Tetrapyrrole methylase"/>
    <property type="match status" value="1"/>
</dbReference>
<dbReference type="Gene3D" id="3.30.950.10">
    <property type="entry name" value="Methyltransferase, Cobalt-precorrin-4 Transmethylase, Domain 2"/>
    <property type="match status" value="1"/>
</dbReference>
<keyword evidence="9" id="KW-0627">Porphyrin biosynthesis</keyword>
<dbReference type="Proteomes" id="UP001409585">
    <property type="component" value="Unassembled WGS sequence"/>
</dbReference>
<dbReference type="EC" id="2.1.1.107" evidence="2"/>
<keyword evidence="5" id="KW-0808">Transferase</keyword>
<dbReference type="RefSeq" id="WP_345428308.1">
    <property type="nucleotide sequence ID" value="NZ_AP031496.1"/>
</dbReference>
<evidence type="ECO:0000256" key="8">
    <source>
        <dbReference type="ARBA" id="ARBA00023239"/>
    </source>
</evidence>
<dbReference type="FunFam" id="3.40.1010.10:FF:000001">
    <property type="entry name" value="Siroheme synthase"/>
    <property type="match status" value="1"/>
</dbReference>
<dbReference type="NCBIfam" id="NF004790">
    <property type="entry name" value="PRK06136.1"/>
    <property type="match status" value="1"/>
</dbReference>
<keyword evidence="10" id="KW-0511">Multifunctional enzyme</keyword>
<evidence type="ECO:0000259" key="13">
    <source>
        <dbReference type="Pfam" id="PF00590"/>
    </source>
</evidence>
<keyword evidence="3" id="KW-0169">Cobalamin biosynthesis</keyword>
<gene>
    <name evidence="14" type="ORF">GCM10025791_49580</name>
</gene>
<organism evidence="14 15">
    <name type="scientific">Halioxenophilus aromaticivorans</name>
    <dbReference type="NCBI Taxonomy" id="1306992"/>
    <lineage>
        <taxon>Bacteria</taxon>
        <taxon>Pseudomonadati</taxon>
        <taxon>Pseudomonadota</taxon>
        <taxon>Gammaproteobacteria</taxon>
        <taxon>Alteromonadales</taxon>
        <taxon>Alteromonadaceae</taxon>
        <taxon>Halioxenophilus</taxon>
    </lineage>
</organism>
<proteinExistence type="inferred from homology"/>
<dbReference type="GO" id="GO:0016829">
    <property type="term" value="F:lyase activity"/>
    <property type="evidence" value="ECO:0007669"/>
    <property type="project" value="UniProtKB-KW"/>
</dbReference>
<evidence type="ECO:0000313" key="14">
    <source>
        <dbReference type="EMBL" id="GAA4962025.1"/>
    </source>
</evidence>
<dbReference type="FunFam" id="3.30.950.10:FF:000001">
    <property type="entry name" value="Siroheme synthase"/>
    <property type="match status" value="1"/>
</dbReference>
<evidence type="ECO:0000256" key="12">
    <source>
        <dbReference type="ARBA" id="ARBA00060548"/>
    </source>
</evidence>
<dbReference type="CDD" id="cd11642">
    <property type="entry name" value="SUMT"/>
    <property type="match status" value="1"/>
</dbReference>
<evidence type="ECO:0000256" key="10">
    <source>
        <dbReference type="ARBA" id="ARBA00023268"/>
    </source>
</evidence>
<comment type="caution">
    <text evidence="14">The sequence shown here is derived from an EMBL/GenBank/DDBJ whole genome shotgun (WGS) entry which is preliminary data.</text>
</comment>
<dbReference type="EMBL" id="BAABLX010000080">
    <property type="protein sequence ID" value="GAA4962025.1"/>
    <property type="molecule type" value="Genomic_DNA"/>
</dbReference>
<dbReference type="InterPro" id="IPR006366">
    <property type="entry name" value="CobA/CysG_C"/>
</dbReference>
<dbReference type="PROSITE" id="PS00839">
    <property type="entry name" value="SUMT_1"/>
    <property type="match status" value="1"/>
</dbReference>
<dbReference type="InterPro" id="IPR050161">
    <property type="entry name" value="Siro_Cobalamin_biosynth"/>
</dbReference>